<dbReference type="InterPro" id="IPR050194">
    <property type="entry name" value="Glycosyltransferase_grp1"/>
</dbReference>
<dbReference type="PANTHER" id="PTHR45947">
    <property type="entry name" value="SULFOQUINOVOSYL TRANSFERASE SQD2"/>
    <property type="match status" value="1"/>
</dbReference>
<evidence type="ECO:0000259" key="2">
    <source>
        <dbReference type="Pfam" id="PF13439"/>
    </source>
</evidence>
<dbReference type="Proteomes" id="UP000176409">
    <property type="component" value="Unassembled WGS sequence"/>
</dbReference>
<feature type="domain" description="Glycosyl transferase family 1" evidence="1">
    <location>
        <begin position="177"/>
        <end position="348"/>
    </location>
</feature>
<evidence type="ECO:0000313" key="4">
    <source>
        <dbReference type="Proteomes" id="UP000176409"/>
    </source>
</evidence>
<dbReference type="EMBL" id="MFJZ01000058">
    <property type="protein sequence ID" value="OGG29114.1"/>
    <property type="molecule type" value="Genomic_DNA"/>
</dbReference>
<feature type="domain" description="Glycosyltransferase subfamily 4-like N-terminal" evidence="2">
    <location>
        <begin position="16"/>
        <end position="175"/>
    </location>
</feature>
<reference evidence="3 4" key="1">
    <citation type="journal article" date="2016" name="Nat. Commun.">
        <title>Thousands of microbial genomes shed light on interconnected biogeochemical processes in an aquifer system.</title>
        <authorList>
            <person name="Anantharaman K."/>
            <person name="Brown C.T."/>
            <person name="Hug L.A."/>
            <person name="Sharon I."/>
            <person name="Castelle C.J."/>
            <person name="Probst A.J."/>
            <person name="Thomas B.C."/>
            <person name="Singh A."/>
            <person name="Wilkins M.J."/>
            <person name="Karaoz U."/>
            <person name="Brodie E.L."/>
            <person name="Williams K.H."/>
            <person name="Hubbard S.S."/>
            <person name="Banfield J.F."/>
        </authorList>
    </citation>
    <scope>NUCLEOTIDE SEQUENCE [LARGE SCALE GENOMIC DNA]</scope>
</reference>
<organism evidence="3 4">
    <name type="scientific">Candidatus Gottesmanbacteria bacterium RIFCSPLOWO2_01_FULL_49_10</name>
    <dbReference type="NCBI Taxonomy" id="1798396"/>
    <lineage>
        <taxon>Bacteria</taxon>
        <taxon>Candidatus Gottesmaniibacteriota</taxon>
    </lineage>
</organism>
<dbReference type="InterPro" id="IPR001296">
    <property type="entry name" value="Glyco_trans_1"/>
</dbReference>
<dbReference type="AlphaFoldDB" id="A0A1F6AWP9"/>
<dbReference type="InterPro" id="IPR028098">
    <property type="entry name" value="Glyco_trans_4-like_N"/>
</dbReference>
<dbReference type="PANTHER" id="PTHR45947:SF3">
    <property type="entry name" value="SULFOQUINOVOSYL TRANSFERASE SQD2"/>
    <property type="match status" value="1"/>
</dbReference>
<dbReference type="Gene3D" id="3.40.50.2000">
    <property type="entry name" value="Glycogen Phosphorylase B"/>
    <property type="match status" value="2"/>
</dbReference>
<name>A0A1F6AWP9_9BACT</name>
<proteinExistence type="predicted"/>
<dbReference type="GO" id="GO:0016757">
    <property type="term" value="F:glycosyltransferase activity"/>
    <property type="evidence" value="ECO:0007669"/>
    <property type="project" value="InterPro"/>
</dbReference>
<dbReference type="CDD" id="cd03801">
    <property type="entry name" value="GT4_PimA-like"/>
    <property type="match status" value="1"/>
</dbReference>
<accession>A0A1F6AWP9</accession>
<evidence type="ECO:0000259" key="1">
    <source>
        <dbReference type="Pfam" id="PF00534"/>
    </source>
</evidence>
<gene>
    <name evidence="3" type="ORF">A2973_00750</name>
</gene>
<dbReference type="STRING" id="1798396.A2973_00750"/>
<sequence length="369" mass="42343">MDILFLSWKDLKNPDVGGAEIIVYELAKRLAANGHHVMWFTRRFSGSKEHDAYDGVNIIRRGGKFSVYWEAYRYYRSLARKPDKVIDCVNTLCWQTPLYVPVGNRVMLVNQLAKEVFFYELPFPFSWFTYVFERFEYLTYKDTQVLCYSTSTKIDLATFGIRERNVHVFPLGIDHLRYKPGKKSQNPLFIFVARLTRMKRPDLCIRAMRLVVDTYPKAKLAILGYGPMEQKQLKLIQMLNLEANVSLVNKDTLFFAKNTKDKKVWFMQQAWALLLPSVKEGWGMVVTEAAACGTPAIVTDVSGLRDSVVAGKTGLVISSDPTAEELAGAMRRIIKDKKFSDGLAIEARGRSRQFTWEKSYAAFVKFLES</sequence>
<protein>
    <submittedName>
        <fullName evidence="3">Uncharacterized protein</fullName>
    </submittedName>
</protein>
<evidence type="ECO:0000313" key="3">
    <source>
        <dbReference type="EMBL" id="OGG29114.1"/>
    </source>
</evidence>
<comment type="caution">
    <text evidence="3">The sequence shown here is derived from an EMBL/GenBank/DDBJ whole genome shotgun (WGS) entry which is preliminary data.</text>
</comment>
<dbReference type="Pfam" id="PF00534">
    <property type="entry name" value="Glycos_transf_1"/>
    <property type="match status" value="1"/>
</dbReference>
<dbReference type="SUPFAM" id="SSF53756">
    <property type="entry name" value="UDP-Glycosyltransferase/glycogen phosphorylase"/>
    <property type="match status" value="1"/>
</dbReference>
<dbReference type="Pfam" id="PF13439">
    <property type="entry name" value="Glyco_transf_4"/>
    <property type="match status" value="1"/>
</dbReference>